<dbReference type="InterPro" id="IPR018650">
    <property type="entry name" value="STSV1_Orf64"/>
</dbReference>
<feature type="compositionally biased region" description="Basic and acidic residues" evidence="1">
    <location>
        <begin position="359"/>
        <end position="368"/>
    </location>
</feature>
<feature type="region of interest" description="Disordered" evidence="1">
    <location>
        <begin position="349"/>
        <end position="375"/>
    </location>
</feature>
<accession>A0A3N4Z661</accession>
<gene>
    <name evidence="3" type="ORF">EDD32_1078</name>
</gene>
<sequence length="505" mass="53431">MVAAVPTTTRARADTVVPWALAAGTAAVYTLFAVLQWRLLESPSWDLGIFTQLAKAYAQPAAPVVTIKGEGFNLLGDHFHPLLVVLGPVYRLFPSGLTLLVLQALLLGLSVQPVTSVARELLGPARGTVLGVAYGLSWGLQGAVGAQFHEIALAVPLLAAALAAFLRGRWRAAALWAAPLVLVKEDLGLTVAALGAVMVWRAGRGRPGPESSPGTGHLRRVWRSTQGRTGALVLVWGVAWSVLAIGVVLPALNPGGTWDYYDRLDPAADASLLVRVLTPGEKWVTVLLLVGSAGVVGATSPLVWLWLPTLAWRFVGNVPFYWGWDWHYSAVLMPVAAAALLDVVAGRGDRTAGGPAPPDRTEPADRRAPPGTGAGGWATLGVVATTATTLLMTPVMPLGRLAEPATYALPERHDAAMAAIEAVPAGATVETDIYLMAYLVPRAQVYWVGNPGNPAPDYVQLDTLRRTWPDRDITDAASFAEERHPGTDYALVLDAGGFQVARRVG</sequence>
<feature type="transmembrane region" description="Helical" evidence="2">
    <location>
        <begin position="146"/>
        <end position="166"/>
    </location>
</feature>
<dbReference type="Proteomes" id="UP000280726">
    <property type="component" value="Unassembled WGS sequence"/>
</dbReference>
<keyword evidence="2" id="KW-1133">Transmembrane helix</keyword>
<dbReference type="Pfam" id="PF09852">
    <property type="entry name" value="DUF2079"/>
    <property type="match status" value="1"/>
</dbReference>
<keyword evidence="4" id="KW-1185">Reference proteome</keyword>
<feature type="transmembrane region" description="Helical" evidence="2">
    <location>
        <begin position="16"/>
        <end position="37"/>
    </location>
</feature>
<name>A0A3N4Z661_9MICO</name>
<evidence type="ECO:0000256" key="2">
    <source>
        <dbReference type="SAM" id="Phobius"/>
    </source>
</evidence>
<keyword evidence="2" id="KW-0812">Transmembrane</keyword>
<comment type="caution">
    <text evidence="3">The sequence shown here is derived from an EMBL/GenBank/DDBJ whole genome shotgun (WGS) entry which is preliminary data.</text>
</comment>
<organism evidence="3 4">
    <name type="scientific">Georgenia muralis</name>
    <dbReference type="NCBI Taxonomy" id="154117"/>
    <lineage>
        <taxon>Bacteria</taxon>
        <taxon>Bacillati</taxon>
        <taxon>Actinomycetota</taxon>
        <taxon>Actinomycetes</taxon>
        <taxon>Micrococcales</taxon>
        <taxon>Bogoriellaceae</taxon>
        <taxon>Georgenia</taxon>
    </lineage>
</organism>
<evidence type="ECO:0000313" key="4">
    <source>
        <dbReference type="Proteomes" id="UP000280726"/>
    </source>
</evidence>
<feature type="transmembrane region" description="Helical" evidence="2">
    <location>
        <begin position="283"/>
        <end position="306"/>
    </location>
</feature>
<evidence type="ECO:0000256" key="1">
    <source>
        <dbReference type="SAM" id="MobiDB-lite"/>
    </source>
</evidence>
<reference evidence="3 4" key="1">
    <citation type="submission" date="2018-11" db="EMBL/GenBank/DDBJ databases">
        <title>Sequencing the genomes of 1000 actinobacteria strains.</title>
        <authorList>
            <person name="Klenk H.-P."/>
        </authorList>
    </citation>
    <scope>NUCLEOTIDE SEQUENCE [LARGE SCALE GENOMIC DNA]</scope>
    <source>
        <strain evidence="3 4">DSM 14418</strain>
    </source>
</reference>
<protein>
    <submittedName>
        <fullName evidence="3">Putative membrane protein DUF2079</fullName>
    </submittedName>
</protein>
<feature type="transmembrane region" description="Helical" evidence="2">
    <location>
        <begin position="89"/>
        <end position="109"/>
    </location>
</feature>
<feature type="transmembrane region" description="Helical" evidence="2">
    <location>
        <begin position="231"/>
        <end position="252"/>
    </location>
</feature>
<evidence type="ECO:0000313" key="3">
    <source>
        <dbReference type="EMBL" id="RPF26630.1"/>
    </source>
</evidence>
<keyword evidence="2" id="KW-0472">Membrane</keyword>
<feature type="transmembrane region" description="Helical" evidence="2">
    <location>
        <begin position="121"/>
        <end position="140"/>
    </location>
</feature>
<proteinExistence type="predicted"/>
<dbReference type="EMBL" id="RKRA01000001">
    <property type="protein sequence ID" value="RPF26630.1"/>
    <property type="molecule type" value="Genomic_DNA"/>
</dbReference>
<dbReference type="AlphaFoldDB" id="A0A3N4Z661"/>